<organism evidence="2 3">
    <name type="scientific">Bacteroides ovatus</name>
    <dbReference type="NCBI Taxonomy" id="28116"/>
    <lineage>
        <taxon>Bacteria</taxon>
        <taxon>Pseudomonadati</taxon>
        <taxon>Bacteroidota</taxon>
        <taxon>Bacteroidia</taxon>
        <taxon>Bacteroidales</taxon>
        <taxon>Bacteroidaceae</taxon>
        <taxon>Bacteroides</taxon>
    </lineage>
</organism>
<keyword evidence="1" id="KW-0812">Transmembrane</keyword>
<sequence length="72" mass="7995">MDEAYDGLTELSQWSTDFSSTTNNVAWYIIAAMLTVALIPVIYAVGSNNNNAKTYVLAWFVALIFALIFVLK</sequence>
<evidence type="ECO:0000256" key="1">
    <source>
        <dbReference type="SAM" id="Phobius"/>
    </source>
</evidence>
<proteinExistence type="predicted"/>
<protein>
    <submittedName>
        <fullName evidence="2">Uncharacterized protein</fullName>
    </submittedName>
</protein>
<keyword evidence="1" id="KW-0472">Membrane</keyword>
<keyword evidence="2" id="KW-0614">Plasmid</keyword>
<evidence type="ECO:0000313" key="2">
    <source>
        <dbReference type="EMBL" id="QDM12843.1"/>
    </source>
</evidence>
<dbReference type="AlphaFoldDB" id="A0AAP9DPZ9"/>
<dbReference type="Proteomes" id="UP000318823">
    <property type="component" value="Plasmid unnamed1"/>
</dbReference>
<gene>
    <name evidence="2" type="ORF">DYI28_29555</name>
</gene>
<evidence type="ECO:0000313" key="3">
    <source>
        <dbReference type="Proteomes" id="UP000318823"/>
    </source>
</evidence>
<feature type="transmembrane region" description="Helical" evidence="1">
    <location>
        <begin position="25"/>
        <end position="45"/>
    </location>
</feature>
<dbReference type="RefSeq" id="WP_032845150.1">
    <property type="nucleotide sequence ID" value="NZ_JAMOXH010000029.1"/>
</dbReference>
<keyword evidence="1" id="KW-1133">Transmembrane helix</keyword>
<feature type="transmembrane region" description="Helical" evidence="1">
    <location>
        <begin position="52"/>
        <end position="71"/>
    </location>
</feature>
<geneLocation type="plasmid" evidence="2 3">
    <name>unnamed1</name>
</geneLocation>
<name>A0AAP9DPZ9_BACOV</name>
<accession>A0AAP9DPZ9</accession>
<reference evidence="3" key="1">
    <citation type="journal article" date="2018" name="J. Anim. Genet.">
        <title>Acquired interbacterial defense systems protect against interspecies antagonism in the human gut microbiome.</title>
        <authorList>
            <person name="Ross B.D."/>
            <person name="Verster A.J."/>
            <person name="Radey M.C."/>
            <person name="Schmidtke D.T."/>
            <person name="Pope C.E."/>
            <person name="Hoffman L.R."/>
            <person name="Hajjar A."/>
            <person name="Peterson S.B."/>
            <person name="Borenstein E."/>
            <person name="Mougous J."/>
        </authorList>
    </citation>
    <scope>NUCLEOTIDE SEQUENCE [LARGE SCALE GENOMIC DNA]</scope>
    <source>
        <strain evidence="3">3725 D1 iv</strain>
        <plasmid evidence="3">unnamed1</plasmid>
    </source>
</reference>
<dbReference type="EMBL" id="CP041396">
    <property type="protein sequence ID" value="QDM12843.1"/>
    <property type="molecule type" value="Genomic_DNA"/>
</dbReference>